<evidence type="ECO:0000256" key="1">
    <source>
        <dbReference type="SAM" id="Phobius"/>
    </source>
</evidence>
<proteinExistence type="predicted"/>
<name>A0A3N0ES41_SINP1</name>
<organism evidence="2 3">
    <name type="scientific">Sinomicrobium pectinilyticum</name>
    <dbReference type="NCBI Taxonomy" id="1084421"/>
    <lineage>
        <taxon>Bacteria</taxon>
        <taxon>Pseudomonadati</taxon>
        <taxon>Bacteroidota</taxon>
        <taxon>Flavobacteriia</taxon>
        <taxon>Flavobacteriales</taxon>
        <taxon>Flavobacteriaceae</taxon>
        <taxon>Sinomicrobium</taxon>
    </lineage>
</organism>
<feature type="transmembrane region" description="Helical" evidence="1">
    <location>
        <begin position="62"/>
        <end position="82"/>
    </location>
</feature>
<keyword evidence="1" id="KW-1133">Transmembrane helix</keyword>
<comment type="caution">
    <text evidence="2">The sequence shown here is derived from an EMBL/GenBank/DDBJ whole genome shotgun (WGS) entry which is preliminary data.</text>
</comment>
<keyword evidence="1" id="KW-0812">Transmembrane</keyword>
<sequence length="101" mass="11629">MGKKGPRGKWSGAAGGALYCLFRGVFCFPVFTNKDIHFRFVIHADFCCCPYAIHDDFLIIHFFYYPGPMGLGYIILFIVRLLRYTSLRVTTQHHALHQVVE</sequence>
<reference evidence="2 3" key="1">
    <citation type="submission" date="2018-10" db="EMBL/GenBank/DDBJ databases">
        <title>Sinomicrobium pectinilyticum sp. nov., a pectinase-producing bacterium isolated from alkaline and saline soil, and emended description of the genus Sinomicrobium.</title>
        <authorList>
            <person name="Cheng B."/>
            <person name="Li C."/>
            <person name="Lai Q."/>
            <person name="Du M."/>
            <person name="Shao Z."/>
            <person name="Xu P."/>
            <person name="Yang C."/>
        </authorList>
    </citation>
    <scope>NUCLEOTIDE SEQUENCE [LARGE SCALE GENOMIC DNA]</scope>
    <source>
        <strain evidence="2 3">5DNS001</strain>
    </source>
</reference>
<protein>
    <submittedName>
        <fullName evidence="2">Uncharacterized protein</fullName>
    </submittedName>
</protein>
<gene>
    <name evidence="2" type="ORF">ED312_05715</name>
</gene>
<evidence type="ECO:0000313" key="2">
    <source>
        <dbReference type="EMBL" id="RNL90673.1"/>
    </source>
</evidence>
<accession>A0A3N0ES41</accession>
<evidence type="ECO:0000313" key="3">
    <source>
        <dbReference type="Proteomes" id="UP000267469"/>
    </source>
</evidence>
<dbReference type="EMBL" id="RJTM01000029">
    <property type="protein sequence ID" value="RNL90673.1"/>
    <property type="molecule type" value="Genomic_DNA"/>
</dbReference>
<keyword evidence="3" id="KW-1185">Reference proteome</keyword>
<dbReference type="AlphaFoldDB" id="A0A3N0ES41"/>
<dbReference type="Proteomes" id="UP000267469">
    <property type="component" value="Unassembled WGS sequence"/>
</dbReference>
<keyword evidence="1" id="KW-0472">Membrane</keyword>